<feature type="region of interest" description="Disordered" evidence="1">
    <location>
        <begin position="25"/>
        <end position="51"/>
    </location>
</feature>
<feature type="region of interest" description="Disordered" evidence="1">
    <location>
        <begin position="219"/>
        <end position="240"/>
    </location>
</feature>
<reference evidence="2 3" key="1">
    <citation type="journal article" date="2019" name="Int. J. Syst. Evol. Microbiol.">
        <title>The Global Catalogue of Microorganisms (GCM) 10K type strain sequencing project: providing services to taxonomists for standard genome sequencing and annotation.</title>
        <authorList>
            <consortium name="The Broad Institute Genomics Platform"/>
            <consortium name="The Broad Institute Genome Sequencing Center for Infectious Disease"/>
            <person name="Wu L."/>
            <person name="Ma J."/>
        </authorList>
    </citation>
    <scope>NUCLEOTIDE SEQUENCE [LARGE SCALE GENOMIC DNA]</scope>
    <source>
        <strain evidence="2 3">JCM 14560</strain>
    </source>
</reference>
<dbReference type="RefSeq" id="WP_344468516.1">
    <property type="nucleotide sequence ID" value="NZ_BAAANT010000041.1"/>
</dbReference>
<evidence type="ECO:0000313" key="2">
    <source>
        <dbReference type="EMBL" id="GAA2154427.1"/>
    </source>
</evidence>
<accession>A0ABN3A5M7</accession>
<evidence type="ECO:0000313" key="3">
    <source>
        <dbReference type="Proteomes" id="UP001422759"/>
    </source>
</evidence>
<feature type="compositionally biased region" description="Low complexity" evidence="1">
    <location>
        <begin position="25"/>
        <end position="37"/>
    </location>
</feature>
<feature type="compositionally biased region" description="Basic and acidic residues" evidence="1">
    <location>
        <begin position="153"/>
        <end position="166"/>
    </location>
</feature>
<feature type="region of interest" description="Disordered" evidence="1">
    <location>
        <begin position="146"/>
        <end position="178"/>
    </location>
</feature>
<protein>
    <recommendedName>
        <fullName evidence="4">DUF721 domain-containing protein</fullName>
    </recommendedName>
</protein>
<keyword evidence="3" id="KW-1185">Reference proteome</keyword>
<evidence type="ECO:0008006" key="4">
    <source>
        <dbReference type="Google" id="ProtNLM"/>
    </source>
</evidence>
<dbReference type="Pfam" id="PF05258">
    <property type="entry name" value="DciA"/>
    <property type="match status" value="1"/>
</dbReference>
<comment type="caution">
    <text evidence="2">The sequence shown here is derived from an EMBL/GenBank/DDBJ whole genome shotgun (WGS) entry which is preliminary data.</text>
</comment>
<gene>
    <name evidence="2" type="ORF">GCM10009760_53340</name>
</gene>
<sequence length="266" mass="28731">MDQPSNSGGGIDLARTILRAARKAAAARGNAPAKRTAPAIPRTGHRGRDAREPAPIADVFTALVAAHGWTLGTAGGGLRDQWPAIVGADAAAHWHLAGYDPTTRRLRVVADSPAWAAQLRLHRHHILTGLEQLRPGTVRAIDVRVGPTPVVQHDQDLDERPARRDTGSAAQPGQPPLADHYAYQDLRRRMREDAAARQAALDEAATEREAILRQHYNRLREPEDAQQPAAEERPNRQRVKTGGFAISVTLGAGDCRAEGPGTRRGV</sequence>
<dbReference type="Proteomes" id="UP001422759">
    <property type="component" value="Unassembled WGS sequence"/>
</dbReference>
<dbReference type="PANTHER" id="PTHR36456">
    <property type="entry name" value="UPF0232 PROTEIN SCO3875"/>
    <property type="match status" value="1"/>
</dbReference>
<dbReference type="EMBL" id="BAAANT010000041">
    <property type="protein sequence ID" value="GAA2154427.1"/>
    <property type="molecule type" value="Genomic_DNA"/>
</dbReference>
<dbReference type="InterPro" id="IPR007922">
    <property type="entry name" value="DciA-like"/>
</dbReference>
<organism evidence="2 3">
    <name type="scientific">Kitasatospora kazusensis</name>
    <dbReference type="NCBI Taxonomy" id="407974"/>
    <lineage>
        <taxon>Bacteria</taxon>
        <taxon>Bacillati</taxon>
        <taxon>Actinomycetota</taxon>
        <taxon>Actinomycetes</taxon>
        <taxon>Kitasatosporales</taxon>
        <taxon>Streptomycetaceae</taxon>
        <taxon>Kitasatospora</taxon>
    </lineage>
</organism>
<evidence type="ECO:0000256" key="1">
    <source>
        <dbReference type="SAM" id="MobiDB-lite"/>
    </source>
</evidence>
<proteinExistence type="predicted"/>
<name>A0ABN3A5M7_9ACTN</name>
<dbReference type="PANTHER" id="PTHR36456:SF1">
    <property type="entry name" value="UPF0232 PROTEIN SCO3875"/>
    <property type="match status" value="1"/>
</dbReference>